<feature type="region of interest" description="Disordered" evidence="1">
    <location>
        <begin position="234"/>
        <end position="260"/>
    </location>
</feature>
<dbReference type="OrthoDB" id="77616at2157"/>
<keyword evidence="3" id="KW-1185">Reference proteome</keyword>
<feature type="compositionally biased region" description="Basic and acidic residues" evidence="1">
    <location>
        <begin position="234"/>
        <end position="248"/>
    </location>
</feature>
<comment type="caution">
    <text evidence="2">The sequence shown here is derived from an EMBL/GenBank/DDBJ whole genome shotgun (WGS) entry which is preliminary data.</text>
</comment>
<dbReference type="RefSeq" id="WP_067258879.1">
    <property type="nucleotide sequence ID" value="NZ_LWMW01000088.1"/>
</dbReference>
<organism evidence="2 3">
    <name type="scientific">Methanobrevibacter cuticularis</name>
    <dbReference type="NCBI Taxonomy" id="47311"/>
    <lineage>
        <taxon>Archaea</taxon>
        <taxon>Methanobacteriati</taxon>
        <taxon>Methanobacteriota</taxon>
        <taxon>Methanomada group</taxon>
        <taxon>Methanobacteria</taxon>
        <taxon>Methanobacteriales</taxon>
        <taxon>Methanobacteriaceae</taxon>
        <taxon>Methanobrevibacter</taxon>
    </lineage>
</organism>
<dbReference type="AlphaFoldDB" id="A0A166EG62"/>
<sequence>MSDLTVTNEGGLSKLKSKGIVTINTILTPKSIDDEIHNNELLANVFAKVIEDNHYYSEIPVKIKDKKTGKYIKEIKKWINISGWSFIDRVLKITPHIVKSELKLVKRDKAKERLEYCCTCELRTIQGIVISTGLGKASSGEEYKENFTESKLESLAQSRSISKAHRLYFQDILEKLNLNNDIIIEADFTTSFPKNEQEMINQHHSNMEKAVKDPSFDWPGDEELSKKFADKRNEYNEQKDGESSDKKQQGKITGGIVSNDEKEDKSFLDEAIDDKAKRDKEKAEFKTANNVEKNNMLDDPDARQWIREIIYDLKDLGRTINTGTIKAMAIKRMRDPESDITKEEVERLVSQLERGGIPK</sequence>
<dbReference type="EMBL" id="LWMW01000088">
    <property type="protein sequence ID" value="KZX16615.1"/>
    <property type="molecule type" value="Genomic_DNA"/>
</dbReference>
<protein>
    <submittedName>
        <fullName evidence="2">Uncharacterized protein</fullName>
    </submittedName>
</protein>
<dbReference type="STRING" id="47311.MBCUT_06530"/>
<proteinExistence type="predicted"/>
<name>A0A166EG62_9EURY</name>
<accession>A0A166EG62</accession>
<dbReference type="PATRIC" id="fig|47311.3.peg.732"/>
<evidence type="ECO:0000256" key="1">
    <source>
        <dbReference type="SAM" id="MobiDB-lite"/>
    </source>
</evidence>
<dbReference type="Proteomes" id="UP000077275">
    <property type="component" value="Unassembled WGS sequence"/>
</dbReference>
<gene>
    <name evidence="2" type="ORF">MBCUT_06530</name>
</gene>
<evidence type="ECO:0000313" key="2">
    <source>
        <dbReference type="EMBL" id="KZX16615.1"/>
    </source>
</evidence>
<evidence type="ECO:0000313" key="3">
    <source>
        <dbReference type="Proteomes" id="UP000077275"/>
    </source>
</evidence>
<reference evidence="2 3" key="1">
    <citation type="submission" date="2016-04" db="EMBL/GenBank/DDBJ databases">
        <title>Genome sequence of Methanobrevibacter cuticularis DSM 11139.</title>
        <authorList>
            <person name="Poehlein A."/>
            <person name="Seedorf H."/>
            <person name="Daniel R."/>
        </authorList>
    </citation>
    <scope>NUCLEOTIDE SEQUENCE [LARGE SCALE GENOMIC DNA]</scope>
    <source>
        <strain evidence="2 3">DSM 11139</strain>
    </source>
</reference>